<dbReference type="AlphaFoldDB" id="A0A2X3CL80"/>
<protein>
    <submittedName>
        <fullName evidence="1">Uncharacterized protein</fullName>
    </submittedName>
</protein>
<evidence type="ECO:0000313" key="2">
    <source>
        <dbReference type="Proteomes" id="UP000250675"/>
    </source>
</evidence>
<sequence length="38" mass="4444">MLIKPSKKNLKNFLCKVREIIKRNPTLPAWKLIGQLNP</sequence>
<proteinExistence type="predicted"/>
<organism evidence="1 2">
    <name type="scientific">Klebsiella pneumoniae</name>
    <dbReference type="NCBI Taxonomy" id="573"/>
    <lineage>
        <taxon>Bacteria</taxon>
        <taxon>Pseudomonadati</taxon>
        <taxon>Pseudomonadota</taxon>
        <taxon>Gammaproteobacteria</taxon>
        <taxon>Enterobacterales</taxon>
        <taxon>Enterobacteriaceae</taxon>
        <taxon>Klebsiella/Raoultella group</taxon>
        <taxon>Klebsiella</taxon>
        <taxon>Klebsiella pneumoniae complex</taxon>
    </lineage>
</organism>
<dbReference type="Proteomes" id="UP000250675">
    <property type="component" value="Unassembled WGS sequence"/>
</dbReference>
<dbReference type="EMBL" id="UASO01000003">
    <property type="protein sequence ID" value="SQC12486.1"/>
    <property type="molecule type" value="Genomic_DNA"/>
</dbReference>
<evidence type="ECO:0000313" key="1">
    <source>
        <dbReference type="EMBL" id="SQC12486.1"/>
    </source>
</evidence>
<accession>A0A2X3CL80</accession>
<gene>
    <name evidence="1" type="ORF">NCTC9645_00907</name>
</gene>
<name>A0A2X3CL80_KLEPN</name>
<reference evidence="1 2" key="1">
    <citation type="submission" date="2018-06" db="EMBL/GenBank/DDBJ databases">
        <authorList>
            <consortium name="Pathogen Informatics"/>
            <person name="Doyle S."/>
        </authorList>
    </citation>
    <scope>NUCLEOTIDE SEQUENCE [LARGE SCALE GENOMIC DNA]</scope>
    <source>
        <strain evidence="1 2">NCTC9645</strain>
    </source>
</reference>